<dbReference type="OrthoDB" id="6048299at2"/>
<feature type="region of interest" description="Disordered" evidence="1">
    <location>
        <begin position="265"/>
        <end position="290"/>
    </location>
</feature>
<comment type="caution">
    <text evidence="3">The sequence shown here is derived from an EMBL/GenBank/DDBJ whole genome shotgun (WGS) entry which is preliminary data.</text>
</comment>
<evidence type="ECO:0000256" key="1">
    <source>
        <dbReference type="SAM" id="MobiDB-lite"/>
    </source>
</evidence>
<gene>
    <name evidence="3" type="ORF">EUA06_05935</name>
</gene>
<dbReference type="PROSITE" id="PS50830">
    <property type="entry name" value="TNASE_3"/>
    <property type="match status" value="1"/>
</dbReference>
<dbReference type="Proteomes" id="UP000291838">
    <property type="component" value="Unassembled WGS sequence"/>
</dbReference>
<name>A0A4Q2RTZ0_9ACTN</name>
<dbReference type="SUPFAM" id="SSF50199">
    <property type="entry name" value="Staphylococcal nuclease"/>
    <property type="match status" value="1"/>
</dbReference>
<evidence type="ECO:0000313" key="3">
    <source>
        <dbReference type="EMBL" id="RYB92487.1"/>
    </source>
</evidence>
<dbReference type="SMART" id="SM00318">
    <property type="entry name" value="SNc"/>
    <property type="match status" value="1"/>
</dbReference>
<dbReference type="InterPro" id="IPR035437">
    <property type="entry name" value="SNase_OB-fold_sf"/>
</dbReference>
<reference evidence="3 4" key="1">
    <citation type="submission" date="2019-01" db="EMBL/GenBank/DDBJ databases">
        <title>Novel species of Nocardioides.</title>
        <authorList>
            <person name="Liu Q."/>
            <person name="Xin Y.-H."/>
        </authorList>
    </citation>
    <scope>NUCLEOTIDE SEQUENCE [LARGE SCALE GENOMIC DNA]</scope>
    <source>
        <strain evidence="3 4">HLT3-15</strain>
    </source>
</reference>
<protein>
    <recommendedName>
        <fullName evidence="2">TNase-like domain-containing protein</fullName>
    </recommendedName>
</protein>
<evidence type="ECO:0000313" key="4">
    <source>
        <dbReference type="Proteomes" id="UP000291838"/>
    </source>
</evidence>
<dbReference type="EMBL" id="SDWS01000002">
    <property type="protein sequence ID" value="RYB92487.1"/>
    <property type="molecule type" value="Genomic_DNA"/>
</dbReference>
<dbReference type="Pfam" id="PF00565">
    <property type="entry name" value="SNase"/>
    <property type="match status" value="1"/>
</dbReference>
<dbReference type="AlphaFoldDB" id="A0A4Q2RTZ0"/>
<dbReference type="Gene3D" id="2.40.50.90">
    <property type="match status" value="1"/>
</dbReference>
<feature type="domain" description="TNase-like" evidence="2">
    <location>
        <begin position="50"/>
        <end position="177"/>
    </location>
</feature>
<accession>A0A4Q2RTZ0</accession>
<sequence>MRPCTHSGVLLPSPIIPSASLPTLMRAAVSAAAVILTVTSFLPIAAAAAPSTAGLVERVADGDTIVATVDGVEERVRFLNIDTPEVGTCMADQATDFTSVQLPAGEVIALRYDRDLRDPYERLLALVKPAEGEWLSVSLAERGLGFPLMIAPNSAFYPRVVSAANRAKRGKVGMFSPTRTCTPIARTRRANALVSQAASAPVRTRAQYEAANRKLNRALAVLALAAASRYGVKSAYFTAYTKALMAPVRRRANAVRASNTRQWNIVRNASSGHNDTDDDSSSSNNGGWWPPGVSHSYTGPRCYEPGGVIWYPC</sequence>
<proteinExistence type="predicted"/>
<organism evidence="3 4">
    <name type="scientific">Nocardioides glacieisoli</name>
    <dbReference type="NCBI Taxonomy" id="1168730"/>
    <lineage>
        <taxon>Bacteria</taxon>
        <taxon>Bacillati</taxon>
        <taxon>Actinomycetota</taxon>
        <taxon>Actinomycetes</taxon>
        <taxon>Propionibacteriales</taxon>
        <taxon>Nocardioidaceae</taxon>
        <taxon>Nocardioides</taxon>
    </lineage>
</organism>
<keyword evidence="4" id="KW-1185">Reference proteome</keyword>
<evidence type="ECO:0000259" key="2">
    <source>
        <dbReference type="PROSITE" id="PS50830"/>
    </source>
</evidence>
<dbReference type="InterPro" id="IPR016071">
    <property type="entry name" value="Staphylococal_nuclease_OB-fold"/>
</dbReference>